<name>A0A2A9EZX3_9MICO</name>
<evidence type="ECO:0000313" key="4">
    <source>
        <dbReference type="Proteomes" id="UP000224130"/>
    </source>
</evidence>
<accession>A0A2A9EZX3</accession>
<keyword evidence="4" id="KW-1185">Reference proteome</keyword>
<feature type="region of interest" description="Disordered" evidence="1">
    <location>
        <begin position="1"/>
        <end position="22"/>
    </location>
</feature>
<comment type="caution">
    <text evidence="3">The sequence shown here is derived from an EMBL/GenBank/DDBJ whole genome shotgun (WGS) entry which is preliminary data.</text>
</comment>
<dbReference type="Pfam" id="PF07811">
    <property type="entry name" value="TadE"/>
    <property type="match status" value="1"/>
</dbReference>
<feature type="compositionally biased region" description="Basic residues" evidence="1">
    <location>
        <begin position="1"/>
        <end position="14"/>
    </location>
</feature>
<protein>
    <submittedName>
        <fullName evidence="3">TadE-like protein</fullName>
    </submittedName>
</protein>
<dbReference type="OrthoDB" id="4869119at2"/>
<sequence length="152" mass="15421">MRTAPRHRRTRHLRPTGDAERGSTSLELAVLAPALLVLLALIVVAGRVAVAHQAVEGAASQAARAASLERTATSAADRAHAVADATLANAGLHCTGTSVAVDTSGFAVPVGTPASVTATVTCTVDLDGLATPVGPTTITKTMSSAIDTYRER</sequence>
<evidence type="ECO:0000256" key="1">
    <source>
        <dbReference type="SAM" id="MobiDB-lite"/>
    </source>
</evidence>
<evidence type="ECO:0000259" key="2">
    <source>
        <dbReference type="Pfam" id="PF07811"/>
    </source>
</evidence>
<proteinExistence type="predicted"/>
<reference evidence="3 4" key="1">
    <citation type="submission" date="2017-10" db="EMBL/GenBank/DDBJ databases">
        <title>Sequencing the genomes of 1000 actinobacteria strains.</title>
        <authorList>
            <person name="Klenk H.-P."/>
        </authorList>
    </citation>
    <scope>NUCLEOTIDE SEQUENCE [LARGE SCALE GENOMIC DNA]</scope>
    <source>
        <strain evidence="3 4">DSM 21863</strain>
    </source>
</reference>
<dbReference type="RefSeq" id="WP_098464081.1">
    <property type="nucleotide sequence ID" value="NZ_PDJJ01000001.1"/>
</dbReference>
<feature type="domain" description="TadE-like" evidence="2">
    <location>
        <begin position="22"/>
        <end position="64"/>
    </location>
</feature>
<evidence type="ECO:0000313" key="3">
    <source>
        <dbReference type="EMBL" id="PFG43775.1"/>
    </source>
</evidence>
<dbReference type="AlphaFoldDB" id="A0A2A9EZX3"/>
<gene>
    <name evidence="3" type="ORF">ATJ88_2483</name>
</gene>
<dbReference type="EMBL" id="PDJJ01000001">
    <property type="protein sequence ID" value="PFG43775.1"/>
    <property type="molecule type" value="Genomic_DNA"/>
</dbReference>
<organism evidence="3 4">
    <name type="scientific">Isoptericola jiangsuensis</name>
    <dbReference type="NCBI Taxonomy" id="548579"/>
    <lineage>
        <taxon>Bacteria</taxon>
        <taxon>Bacillati</taxon>
        <taxon>Actinomycetota</taxon>
        <taxon>Actinomycetes</taxon>
        <taxon>Micrococcales</taxon>
        <taxon>Promicromonosporaceae</taxon>
        <taxon>Isoptericola</taxon>
    </lineage>
</organism>
<dbReference type="Proteomes" id="UP000224130">
    <property type="component" value="Unassembled WGS sequence"/>
</dbReference>
<dbReference type="InterPro" id="IPR012495">
    <property type="entry name" value="TadE-like_dom"/>
</dbReference>